<evidence type="ECO:0000313" key="2">
    <source>
        <dbReference type="Proteomes" id="UP000076567"/>
    </source>
</evidence>
<dbReference type="Proteomes" id="UP000076567">
    <property type="component" value="Unassembled WGS sequence"/>
</dbReference>
<protein>
    <submittedName>
        <fullName evidence="1">Uncharacterized protein</fullName>
    </submittedName>
</protein>
<sequence length="143" mass="16522">MESKNSYITFGAQMGDANADQAVGPHLEELNLLLDRYCKKSYCKELNELALILRVDGELWHFGIEGCDKLRLSKKQGYITMDIGMPESKWKNQMPNSIRDFLISHLVLSLELMIKRLKKELFAVNEAELWADISRVKERFLVS</sequence>
<organism evidence="1 2">
    <name type="scientific">Fictibacillus phosphorivorans</name>
    <dbReference type="NCBI Taxonomy" id="1221500"/>
    <lineage>
        <taxon>Bacteria</taxon>
        <taxon>Bacillati</taxon>
        <taxon>Bacillota</taxon>
        <taxon>Bacilli</taxon>
        <taxon>Bacillales</taxon>
        <taxon>Fictibacillaceae</taxon>
        <taxon>Fictibacillus</taxon>
    </lineage>
</organism>
<reference evidence="2" key="1">
    <citation type="submission" date="2016-01" db="EMBL/GenBank/DDBJ databases">
        <title>Draft genome of Chromobacterium sp. F49.</title>
        <authorList>
            <person name="Hong K.W."/>
        </authorList>
    </citation>
    <scope>NUCLEOTIDE SEQUENCE [LARGE SCALE GENOMIC DNA]</scope>
    <source>
        <strain evidence="2">P7IIIA</strain>
    </source>
</reference>
<evidence type="ECO:0000313" key="1">
    <source>
        <dbReference type="EMBL" id="KZE69148.1"/>
    </source>
</evidence>
<comment type="caution">
    <text evidence="1">The sequence shown here is derived from an EMBL/GenBank/DDBJ whole genome shotgun (WGS) entry which is preliminary data.</text>
</comment>
<dbReference type="OrthoDB" id="2855473at2"/>
<accession>A0A163SI39</accession>
<dbReference type="EMBL" id="LRFC01000001">
    <property type="protein sequence ID" value="KZE69148.1"/>
    <property type="molecule type" value="Genomic_DNA"/>
</dbReference>
<dbReference type="AlphaFoldDB" id="A0A163SI39"/>
<proteinExistence type="predicted"/>
<keyword evidence="2" id="KW-1185">Reference proteome</keyword>
<gene>
    <name evidence="1" type="ORF">AWM68_02450</name>
</gene>
<dbReference type="RefSeq" id="WP_066236494.1">
    <property type="nucleotide sequence ID" value="NZ_LRFC01000001.1"/>
</dbReference>
<name>A0A163SI39_9BACL</name>